<reference evidence="1" key="1">
    <citation type="submission" date="2020-05" db="EMBL/GenBank/DDBJ databases">
        <authorList>
            <person name="Chiriac C."/>
            <person name="Salcher M."/>
            <person name="Ghai R."/>
            <person name="Kavagutti S V."/>
        </authorList>
    </citation>
    <scope>NUCLEOTIDE SEQUENCE</scope>
</reference>
<sequence length="99" mass="11613">MNNEEYRNLKLAAKNFKTVCVSINDYNYVLNRFEVASDVNYLSIKYYGSDIIMDNQLEDGYIQVSNKELFLKLKTIDSGISQPIKLNDFDRVLELKAFW</sequence>
<dbReference type="EMBL" id="LR797252">
    <property type="protein sequence ID" value="CAB4196526.1"/>
    <property type="molecule type" value="Genomic_DNA"/>
</dbReference>
<organism evidence="1">
    <name type="scientific">uncultured Caudovirales phage</name>
    <dbReference type="NCBI Taxonomy" id="2100421"/>
    <lineage>
        <taxon>Viruses</taxon>
        <taxon>Duplodnaviria</taxon>
        <taxon>Heunggongvirae</taxon>
        <taxon>Uroviricota</taxon>
        <taxon>Caudoviricetes</taxon>
        <taxon>Peduoviridae</taxon>
        <taxon>Maltschvirus</taxon>
        <taxon>Maltschvirus maltsch</taxon>
    </lineage>
</organism>
<proteinExistence type="predicted"/>
<protein>
    <submittedName>
        <fullName evidence="1">Uncharacterized protein</fullName>
    </submittedName>
</protein>
<name>A0A6J5RQH3_9CAUD</name>
<accession>A0A6J5RQH3</accession>
<gene>
    <name evidence="1" type="ORF">UFOVP1290_46</name>
</gene>
<evidence type="ECO:0000313" key="1">
    <source>
        <dbReference type="EMBL" id="CAB4196526.1"/>
    </source>
</evidence>